<protein>
    <submittedName>
        <fullName evidence="2">Menaquinone-dependent protoporphyrinogen oxidase</fullName>
    </submittedName>
</protein>
<name>A0A1H8SXT5_9ACTN</name>
<keyword evidence="3" id="KW-1185">Reference proteome</keyword>
<dbReference type="SUPFAM" id="SSF52218">
    <property type="entry name" value="Flavoproteins"/>
    <property type="match status" value="1"/>
</dbReference>
<dbReference type="InterPro" id="IPR029039">
    <property type="entry name" value="Flavoprotein-like_sf"/>
</dbReference>
<dbReference type="Pfam" id="PF12724">
    <property type="entry name" value="Flavodoxin_5"/>
    <property type="match status" value="1"/>
</dbReference>
<dbReference type="OrthoDB" id="129384at2"/>
<evidence type="ECO:0000259" key="1">
    <source>
        <dbReference type="PROSITE" id="PS50902"/>
    </source>
</evidence>
<accession>A0A1H8SXT5</accession>
<dbReference type="STRING" id="673521.SAMN05660991_01909"/>
<gene>
    <name evidence="2" type="ORF">SAMN05660991_01909</name>
</gene>
<dbReference type="RefSeq" id="WP_091942486.1">
    <property type="nucleotide sequence ID" value="NZ_FOEE01000005.1"/>
</dbReference>
<organism evidence="2 3">
    <name type="scientific">Trujillonella endophytica</name>
    <dbReference type="NCBI Taxonomy" id="673521"/>
    <lineage>
        <taxon>Bacteria</taxon>
        <taxon>Bacillati</taxon>
        <taxon>Actinomycetota</taxon>
        <taxon>Actinomycetes</taxon>
        <taxon>Geodermatophilales</taxon>
        <taxon>Geodermatophilaceae</taxon>
        <taxon>Trujillonella</taxon>
    </lineage>
</organism>
<dbReference type="Gene3D" id="3.40.50.360">
    <property type="match status" value="1"/>
</dbReference>
<feature type="domain" description="Flavodoxin-like" evidence="1">
    <location>
        <begin position="6"/>
        <end position="162"/>
    </location>
</feature>
<dbReference type="InterPro" id="IPR026816">
    <property type="entry name" value="Flavodoxin_dom"/>
</dbReference>
<evidence type="ECO:0000313" key="2">
    <source>
        <dbReference type="EMBL" id="SEO83437.1"/>
    </source>
</evidence>
<proteinExistence type="predicted"/>
<sequence>MTPVRVLVAVASRHGATREIAAALARDLAAGGHDLHATAVPVEQHPDPARYDAVVLGSAVYGGSWLPAAREFATASAAALRSRPLWLFSSGPIGSPPFPDAEPYDIATMTALLDPRGTRVLPGRLEPALLGFAERAVVTAMRAPVGDARDWALVREWAGEIAGALAVSGPAVPAPSPAPTPRPG</sequence>
<dbReference type="AlphaFoldDB" id="A0A1H8SXT5"/>
<reference evidence="3" key="1">
    <citation type="submission" date="2016-10" db="EMBL/GenBank/DDBJ databases">
        <authorList>
            <person name="Varghese N."/>
            <person name="Submissions S."/>
        </authorList>
    </citation>
    <scope>NUCLEOTIDE SEQUENCE [LARGE SCALE GENOMIC DNA]</scope>
    <source>
        <strain evidence="3">DSM 45413</strain>
    </source>
</reference>
<dbReference type="EMBL" id="FOEE01000005">
    <property type="protein sequence ID" value="SEO83437.1"/>
    <property type="molecule type" value="Genomic_DNA"/>
</dbReference>
<evidence type="ECO:0000313" key="3">
    <source>
        <dbReference type="Proteomes" id="UP000198960"/>
    </source>
</evidence>
<dbReference type="Proteomes" id="UP000198960">
    <property type="component" value="Unassembled WGS sequence"/>
</dbReference>
<dbReference type="GO" id="GO:0010181">
    <property type="term" value="F:FMN binding"/>
    <property type="evidence" value="ECO:0007669"/>
    <property type="project" value="InterPro"/>
</dbReference>
<dbReference type="InterPro" id="IPR008254">
    <property type="entry name" value="Flavodoxin/NO_synth"/>
</dbReference>
<dbReference type="PROSITE" id="PS50902">
    <property type="entry name" value="FLAVODOXIN_LIKE"/>
    <property type="match status" value="1"/>
</dbReference>